<proteinExistence type="predicted"/>
<dbReference type="Proteomes" id="UP000000304">
    <property type="component" value="Unassembled WGS sequence"/>
</dbReference>
<dbReference type="HOGENOM" id="CLU_2029123_0_0_1"/>
<feature type="region of interest" description="Disordered" evidence="1">
    <location>
        <begin position="1"/>
        <end position="85"/>
    </location>
</feature>
<sequence>MTSNPAQRHLESFQDKLRKARCERKDQDPEENTTNIRRGVDGSPPTTSRAARASFKPRIIEDNTPTPMDTYSNPQKSTSDYHSKSLTQRVENIEKKIDNLMELLFKCLEYTKEPTIAHLITS</sequence>
<evidence type="ECO:0000256" key="1">
    <source>
        <dbReference type="SAM" id="MobiDB-lite"/>
    </source>
</evidence>
<feature type="compositionally biased region" description="Basic and acidic residues" evidence="1">
    <location>
        <begin position="8"/>
        <end position="17"/>
    </location>
</feature>
<gene>
    <name evidence="2" type="primary">Dsim\GD25841</name>
    <name evidence="2" type="ORF">Dsim_GD25841</name>
</gene>
<dbReference type="OrthoDB" id="7873080at2759"/>
<dbReference type="AlphaFoldDB" id="B4NV45"/>
<dbReference type="EMBL" id="CH985960">
    <property type="protein sequence ID" value="EDX15920.1"/>
    <property type="molecule type" value="Genomic_DNA"/>
</dbReference>
<keyword evidence="3" id="KW-1185">Reference proteome</keyword>
<accession>B4NV45</accession>
<reference evidence="2 3" key="1">
    <citation type="journal article" date="2007" name="Nature">
        <title>Evolution of genes and genomes on the Drosophila phylogeny.</title>
        <authorList>
            <consortium name="Drosophila 12 Genomes Consortium"/>
            <person name="Clark A.G."/>
            <person name="Eisen M.B."/>
            <person name="Smith D.R."/>
            <person name="Bergman C.M."/>
            <person name="Oliver B."/>
            <person name="Markow T.A."/>
            <person name="Kaufman T.C."/>
            <person name="Kellis M."/>
            <person name="Gelbart W."/>
            <person name="Iyer V.N."/>
            <person name="Pollard D.A."/>
            <person name="Sackton T.B."/>
            <person name="Larracuente A.M."/>
            <person name="Singh N.D."/>
            <person name="Abad J.P."/>
            <person name="Abt D.N."/>
            <person name="Adryan B."/>
            <person name="Aguade M."/>
            <person name="Akashi H."/>
            <person name="Anderson W.W."/>
            <person name="Aquadro C.F."/>
            <person name="Ardell D.H."/>
            <person name="Arguello R."/>
            <person name="Artieri C.G."/>
            <person name="Barbash D.A."/>
            <person name="Barker D."/>
            <person name="Barsanti P."/>
            <person name="Batterham P."/>
            <person name="Batzoglou S."/>
            <person name="Begun D."/>
            <person name="Bhutkar A."/>
            <person name="Blanco E."/>
            <person name="Bosak S.A."/>
            <person name="Bradley R.K."/>
            <person name="Brand A.D."/>
            <person name="Brent M.R."/>
            <person name="Brooks A.N."/>
            <person name="Brown R.H."/>
            <person name="Butlin R.K."/>
            <person name="Caggese C."/>
            <person name="Calvi B.R."/>
            <person name="Bernardo de Carvalho A."/>
            <person name="Caspi A."/>
            <person name="Castrezana S."/>
            <person name="Celniker S.E."/>
            <person name="Chang J.L."/>
            <person name="Chapple C."/>
            <person name="Chatterji S."/>
            <person name="Chinwalla A."/>
            <person name="Civetta A."/>
            <person name="Clifton S.W."/>
            <person name="Comeron J.M."/>
            <person name="Costello J.C."/>
            <person name="Coyne J.A."/>
            <person name="Daub J."/>
            <person name="David R.G."/>
            <person name="Delcher A.L."/>
            <person name="Delehaunty K."/>
            <person name="Do C.B."/>
            <person name="Ebling H."/>
            <person name="Edwards K."/>
            <person name="Eickbush T."/>
            <person name="Evans J.D."/>
            <person name="Filipski A."/>
            <person name="Findeiss S."/>
            <person name="Freyhult E."/>
            <person name="Fulton L."/>
            <person name="Fulton R."/>
            <person name="Garcia A.C."/>
            <person name="Gardiner A."/>
            <person name="Garfield D.A."/>
            <person name="Garvin B.E."/>
            <person name="Gibson G."/>
            <person name="Gilbert D."/>
            <person name="Gnerre S."/>
            <person name="Godfrey J."/>
            <person name="Good R."/>
            <person name="Gotea V."/>
            <person name="Gravely B."/>
            <person name="Greenberg A.J."/>
            <person name="Griffiths-Jones S."/>
            <person name="Gross S."/>
            <person name="Guigo R."/>
            <person name="Gustafson E.A."/>
            <person name="Haerty W."/>
            <person name="Hahn M.W."/>
            <person name="Halligan D.L."/>
            <person name="Halpern A.L."/>
            <person name="Halter G.M."/>
            <person name="Han M.V."/>
            <person name="Heger A."/>
            <person name="Hillier L."/>
            <person name="Hinrichs A.S."/>
            <person name="Holmes I."/>
            <person name="Hoskins R.A."/>
            <person name="Hubisz M.J."/>
            <person name="Hultmark D."/>
            <person name="Huntley M.A."/>
            <person name="Jaffe D.B."/>
            <person name="Jagadeeshan S."/>
            <person name="Jeck W.R."/>
            <person name="Johnson J."/>
            <person name="Jones C.D."/>
            <person name="Jordan W.C."/>
            <person name="Karpen G.H."/>
            <person name="Kataoka E."/>
            <person name="Keightley P.D."/>
            <person name="Kheradpour P."/>
            <person name="Kirkness E.F."/>
            <person name="Koerich L.B."/>
            <person name="Kristiansen K."/>
            <person name="Kudrna D."/>
            <person name="Kulathinal R.J."/>
            <person name="Kumar S."/>
            <person name="Kwok R."/>
            <person name="Lander E."/>
            <person name="Langley C.H."/>
            <person name="Lapoint R."/>
            <person name="Lazzaro B.P."/>
            <person name="Lee S.J."/>
            <person name="Levesque L."/>
            <person name="Li R."/>
            <person name="Lin C.F."/>
            <person name="Lin M.F."/>
            <person name="Lindblad-Toh K."/>
            <person name="Llopart A."/>
            <person name="Long M."/>
            <person name="Low L."/>
            <person name="Lozovsky E."/>
            <person name="Lu J."/>
            <person name="Luo M."/>
            <person name="Machado C.A."/>
            <person name="Makalowski W."/>
            <person name="Marzo M."/>
            <person name="Matsuda M."/>
            <person name="Matzkin L."/>
            <person name="McAllister B."/>
            <person name="McBride C.S."/>
            <person name="McKernan B."/>
            <person name="McKernan K."/>
            <person name="Mendez-Lago M."/>
            <person name="Minx P."/>
            <person name="Mollenhauer M.U."/>
            <person name="Montooth K."/>
            <person name="Mount S.M."/>
            <person name="Mu X."/>
            <person name="Myers E."/>
            <person name="Negre B."/>
            <person name="Newfeld S."/>
            <person name="Nielsen R."/>
            <person name="Noor M.A."/>
            <person name="O'Grady P."/>
            <person name="Pachter L."/>
            <person name="Papaceit M."/>
            <person name="Parisi M.J."/>
            <person name="Parisi M."/>
            <person name="Parts L."/>
            <person name="Pedersen J.S."/>
            <person name="Pesole G."/>
            <person name="Phillippy A.M."/>
            <person name="Ponting C.P."/>
            <person name="Pop M."/>
            <person name="Porcelli D."/>
            <person name="Powell J.R."/>
            <person name="Prohaska S."/>
            <person name="Pruitt K."/>
            <person name="Puig M."/>
            <person name="Quesneville H."/>
            <person name="Ram K.R."/>
            <person name="Rand D."/>
            <person name="Rasmussen M.D."/>
            <person name="Reed L.K."/>
            <person name="Reenan R."/>
            <person name="Reily A."/>
            <person name="Remington K.A."/>
            <person name="Rieger T.T."/>
            <person name="Ritchie M.G."/>
            <person name="Robin C."/>
            <person name="Rogers Y.H."/>
            <person name="Rohde C."/>
            <person name="Rozas J."/>
            <person name="Rubenfield M.J."/>
            <person name="Ruiz A."/>
            <person name="Russo S."/>
            <person name="Salzberg S.L."/>
            <person name="Sanchez-Gracia A."/>
            <person name="Saranga D.J."/>
            <person name="Sato H."/>
            <person name="Schaeffer S.W."/>
            <person name="Schatz M.C."/>
            <person name="Schlenke T."/>
            <person name="Schwartz R."/>
            <person name="Segarra C."/>
            <person name="Singh R.S."/>
            <person name="Sirot L."/>
            <person name="Sirota M."/>
            <person name="Sisneros N.B."/>
            <person name="Smith C.D."/>
            <person name="Smith T.F."/>
            <person name="Spieth J."/>
            <person name="Stage D.E."/>
            <person name="Stark A."/>
            <person name="Stephan W."/>
            <person name="Strausberg R.L."/>
            <person name="Strempel S."/>
            <person name="Sturgill D."/>
            <person name="Sutton G."/>
            <person name="Sutton G.G."/>
            <person name="Tao W."/>
            <person name="Teichmann S."/>
            <person name="Tobari Y.N."/>
            <person name="Tomimura Y."/>
            <person name="Tsolas J.M."/>
            <person name="Valente V.L."/>
            <person name="Venter E."/>
            <person name="Venter J.C."/>
            <person name="Vicario S."/>
            <person name="Vieira F.G."/>
            <person name="Vilella A.J."/>
            <person name="Villasante A."/>
            <person name="Walenz B."/>
            <person name="Wang J."/>
            <person name="Wasserman M."/>
            <person name="Watts T."/>
            <person name="Wilson D."/>
            <person name="Wilson R.K."/>
            <person name="Wing R.A."/>
            <person name="Wolfner M.F."/>
            <person name="Wong A."/>
            <person name="Wong G.K."/>
            <person name="Wu C.I."/>
            <person name="Wu G."/>
            <person name="Yamamoto D."/>
            <person name="Yang H.P."/>
            <person name="Yang S.P."/>
            <person name="Yorke J.A."/>
            <person name="Yoshida K."/>
            <person name="Zdobnov E."/>
            <person name="Zhang P."/>
            <person name="Zhang Y."/>
            <person name="Zimin A.V."/>
            <person name="Baldwin J."/>
            <person name="Abdouelleil A."/>
            <person name="Abdulkadir J."/>
            <person name="Abebe A."/>
            <person name="Abera B."/>
            <person name="Abreu J."/>
            <person name="Acer S.C."/>
            <person name="Aftuck L."/>
            <person name="Alexander A."/>
            <person name="An P."/>
            <person name="Anderson E."/>
            <person name="Anderson S."/>
            <person name="Arachi H."/>
            <person name="Azer M."/>
            <person name="Bachantsang P."/>
            <person name="Barry A."/>
            <person name="Bayul T."/>
            <person name="Berlin A."/>
            <person name="Bessette D."/>
            <person name="Bloom T."/>
            <person name="Blye J."/>
            <person name="Boguslavskiy L."/>
            <person name="Bonnet C."/>
            <person name="Boukhgalter B."/>
            <person name="Bourzgui I."/>
            <person name="Brown A."/>
            <person name="Cahill P."/>
            <person name="Channer S."/>
            <person name="Cheshatsang Y."/>
            <person name="Chuda L."/>
            <person name="Citroen M."/>
            <person name="Collymore A."/>
            <person name="Cooke P."/>
            <person name="Costello M."/>
            <person name="D'Aco K."/>
            <person name="Daza R."/>
            <person name="De Haan G."/>
            <person name="DeGray S."/>
            <person name="DeMaso C."/>
            <person name="Dhargay N."/>
            <person name="Dooley K."/>
            <person name="Dooley E."/>
            <person name="Doricent M."/>
            <person name="Dorje P."/>
            <person name="Dorjee K."/>
            <person name="Dupes A."/>
            <person name="Elong R."/>
            <person name="Falk J."/>
            <person name="Farina A."/>
            <person name="Faro S."/>
            <person name="Ferguson D."/>
            <person name="Fisher S."/>
            <person name="Foley C.D."/>
            <person name="Franke A."/>
            <person name="Friedrich D."/>
            <person name="Gadbois L."/>
            <person name="Gearin G."/>
            <person name="Gearin C.R."/>
            <person name="Giannoukos G."/>
            <person name="Goode T."/>
            <person name="Graham J."/>
            <person name="Grandbois E."/>
            <person name="Grewal S."/>
            <person name="Gyaltsen K."/>
            <person name="Hafez N."/>
            <person name="Hagos B."/>
            <person name="Hall J."/>
            <person name="Henson C."/>
            <person name="Hollinger A."/>
            <person name="Honan T."/>
            <person name="Huard M.D."/>
            <person name="Hughes L."/>
            <person name="Hurhula B."/>
            <person name="Husby M.E."/>
            <person name="Kamat A."/>
            <person name="Kanga B."/>
            <person name="Kashin S."/>
            <person name="Khazanovich D."/>
            <person name="Kisner P."/>
            <person name="Lance K."/>
            <person name="Lara M."/>
            <person name="Lee W."/>
            <person name="Lennon N."/>
            <person name="Letendre F."/>
            <person name="LeVine R."/>
            <person name="Lipovsky A."/>
            <person name="Liu X."/>
            <person name="Liu J."/>
            <person name="Liu S."/>
            <person name="Lokyitsang T."/>
            <person name="Lokyitsang Y."/>
            <person name="Lubonja R."/>
            <person name="Lui A."/>
            <person name="MacDonald P."/>
            <person name="Magnisalis V."/>
            <person name="Maru K."/>
            <person name="Matthews C."/>
            <person name="McCusker W."/>
            <person name="McDonough S."/>
            <person name="Mehta T."/>
            <person name="Meldrim J."/>
            <person name="Meneus L."/>
            <person name="Mihai O."/>
            <person name="Mihalev A."/>
            <person name="Mihova T."/>
            <person name="Mittelman R."/>
            <person name="Mlenga V."/>
            <person name="Montmayeur A."/>
            <person name="Mulrain L."/>
            <person name="Navidi A."/>
            <person name="Naylor J."/>
            <person name="Negash T."/>
            <person name="Nguyen T."/>
            <person name="Nguyen N."/>
            <person name="Nicol R."/>
            <person name="Norbu C."/>
            <person name="Norbu N."/>
            <person name="Novod N."/>
            <person name="O'Neill B."/>
            <person name="Osman S."/>
            <person name="Markiewicz E."/>
            <person name="Oyono O.L."/>
            <person name="Patti C."/>
            <person name="Phunkhang P."/>
            <person name="Pierre F."/>
            <person name="Priest M."/>
            <person name="Raghuraman S."/>
            <person name="Rege F."/>
            <person name="Reyes R."/>
            <person name="Rise C."/>
            <person name="Rogov P."/>
            <person name="Ross K."/>
            <person name="Ryan E."/>
            <person name="Settipalli S."/>
            <person name="Shea T."/>
            <person name="Sherpa N."/>
            <person name="Shi L."/>
            <person name="Shih D."/>
            <person name="Sparrow T."/>
            <person name="Spaulding J."/>
            <person name="Stalker J."/>
            <person name="Stange-Thomann N."/>
            <person name="Stavropoulos S."/>
            <person name="Stone C."/>
            <person name="Strader C."/>
            <person name="Tesfaye S."/>
            <person name="Thomson T."/>
            <person name="Thoulutsang Y."/>
            <person name="Thoulutsang D."/>
            <person name="Topham K."/>
            <person name="Topping I."/>
            <person name="Tsamla T."/>
            <person name="Vassiliev H."/>
            <person name="Vo A."/>
            <person name="Wangchuk T."/>
            <person name="Wangdi T."/>
            <person name="Weiand M."/>
            <person name="Wilkinson J."/>
            <person name="Wilson A."/>
            <person name="Yadav S."/>
            <person name="Young G."/>
            <person name="Yu Q."/>
            <person name="Zembek L."/>
            <person name="Zhong D."/>
            <person name="Zimmer A."/>
            <person name="Zwirko Z."/>
            <person name="Jaffe D.B."/>
            <person name="Alvarez P."/>
            <person name="Brockman W."/>
            <person name="Butler J."/>
            <person name="Chin C."/>
            <person name="Gnerre S."/>
            <person name="Grabherr M."/>
            <person name="Kleber M."/>
            <person name="Mauceli E."/>
            <person name="MacCallum I."/>
        </authorList>
    </citation>
    <scope>NUCLEOTIDE SEQUENCE [LARGE SCALE GENOMIC DNA]</scope>
    <source>
        <strain evidence="3">white501</strain>
    </source>
</reference>
<dbReference type="SMR" id="B4NV45"/>
<dbReference type="PhylomeDB" id="B4NV45"/>
<dbReference type="OMA" id="QNIKDAR"/>
<evidence type="ECO:0000313" key="3">
    <source>
        <dbReference type="Proteomes" id="UP000000304"/>
    </source>
</evidence>
<protein>
    <submittedName>
        <fullName evidence="2">GD25841</fullName>
    </submittedName>
</protein>
<name>B4NV45_DROSI</name>
<feature type="compositionally biased region" description="Polar residues" evidence="1">
    <location>
        <begin position="63"/>
        <end position="85"/>
    </location>
</feature>
<evidence type="ECO:0000313" key="2">
    <source>
        <dbReference type="EMBL" id="EDX15920.1"/>
    </source>
</evidence>
<organism evidence="2 3">
    <name type="scientific">Drosophila simulans</name>
    <name type="common">Fruit fly</name>
    <dbReference type="NCBI Taxonomy" id="7240"/>
    <lineage>
        <taxon>Eukaryota</taxon>
        <taxon>Metazoa</taxon>
        <taxon>Ecdysozoa</taxon>
        <taxon>Arthropoda</taxon>
        <taxon>Hexapoda</taxon>
        <taxon>Insecta</taxon>
        <taxon>Pterygota</taxon>
        <taxon>Neoptera</taxon>
        <taxon>Endopterygota</taxon>
        <taxon>Diptera</taxon>
        <taxon>Brachycera</taxon>
        <taxon>Muscomorpha</taxon>
        <taxon>Ephydroidea</taxon>
        <taxon>Drosophilidae</taxon>
        <taxon>Drosophila</taxon>
        <taxon>Sophophora</taxon>
    </lineage>
</organism>